<name>A0A2C9LFI0_BIOGL</name>
<keyword evidence="2" id="KW-0472">Membrane</keyword>
<feature type="region of interest" description="Disordered" evidence="1">
    <location>
        <begin position="106"/>
        <end position="126"/>
    </location>
</feature>
<dbReference type="EnsemblMetazoa" id="BGLB030430-RA">
    <property type="protein sequence ID" value="BGLB030430-PA"/>
    <property type="gene ID" value="BGLB030430"/>
</dbReference>
<feature type="region of interest" description="Disordered" evidence="1">
    <location>
        <begin position="215"/>
        <end position="267"/>
    </location>
</feature>
<dbReference type="VEuPathDB" id="VectorBase:BGLB030430"/>
<evidence type="ECO:0000313" key="4">
    <source>
        <dbReference type="EnsemblMetazoa" id="BGLB030430-PA"/>
    </source>
</evidence>
<dbReference type="AlphaFoldDB" id="A0A2C9LFI0"/>
<organism evidence="4 5">
    <name type="scientific">Biomphalaria glabrata</name>
    <name type="common">Bloodfluke planorb</name>
    <name type="synonym">Freshwater snail</name>
    <dbReference type="NCBI Taxonomy" id="6526"/>
    <lineage>
        <taxon>Eukaryota</taxon>
        <taxon>Metazoa</taxon>
        <taxon>Spiralia</taxon>
        <taxon>Lophotrochozoa</taxon>
        <taxon>Mollusca</taxon>
        <taxon>Gastropoda</taxon>
        <taxon>Heterobranchia</taxon>
        <taxon>Euthyneura</taxon>
        <taxon>Panpulmonata</taxon>
        <taxon>Hygrophila</taxon>
        <taxon>Lymnaeoidea</taxon>
        <taxon>Planorbidae</taxon>
        <taxon>Biomphalaria</taxon>
    </lineage>
</organism>
<feature type="chain" id="PRO_5012135253" evidence="3">
    <location>
        <begin position="24"/>
        <end position="287"/>
    </location>
</feature>
<evidence type="ECO:0000256" key="3">
    <source>
        <dbReference type="SAM" id="SignalP"/>
    </source>
</evidence>
<gene>
    <name evidence="4" type="primary">106055029</name>
</gene>
<feature type="transmembrane region" description="Helical" evidence="2">
    <location>
        <begin position="73"/>
        <end position="95"/>
    </location>
</feature>
<feature type="compositionally biased region" description="Polar residues" evidence="1">
    <location>
        <begin position="219"/>
        <end position="257"/>
    </location>
</feature>
<reference evidence="4" key="1">
    <citation type="submission" date="2020-05" db="UniProtKB">
        <authorList>
            <consortium name="EnsemblMetazoa"/>
        </authorList>
    </citation>
    <scope>IDENTIFICATION</scope>
    <source>
        <strain evidence="4">BB02</strain>
    </source>
</reference>
<keyword evidence="2" id="KW-1133">Transmembrane helix</keyword>
<evidence type="ECO:0000256" key="1">
    <source>
        <dbReference type="SAM" id="MobiDB-lite"/>
    </source>
</evidence>
<accession>A0A2C9LFI0</accession>
<dbReference type="KEGG" id="bgt:106055029"/>
<dbReference type="Proteomes" id="UP000076420">
    <property type="component" value="Unassembled WGS sequence"/>
</dbReference>
<proteinExistence type="predicted"/>
<feature type="signal peptide" evidence="3">
    <location>
        <begin position="1"/>
        <end position="23"/>
    </location>
</feature>
<feature type="compositionally biased region" description="Low complexity" evidence="1">
    <location>
        <begin position="117"/>
        <end position="126"/>
    </location>
</feature>
<evidence type="ECO:0000256" key="2">
    <source>
        <dbReference type="SAM" id="Phobius"/>
    </source>
</evidence>
<protein>
    <submittedName>
        <fullName evidence="4">Uncharacterized protein</fullName>
    </submittedName>
</protein>
<keyword evidence="2" id="KW-0812">Transmembrane</keyword>
<evidence type="ECO:0000313" key="5">
    <source>
        <dbReference type="Proteomes" id="UP000076420"/>
    </source>
</evidence>
<keyword evidence="3" id="KW-0732">Signal</keyword>
<sequence length="287" mass="31637">MKWRGALLRLICFFVFYDRHVAAQVWCPVPLSVSVGNKTSSGGREGTPYSVECSRGCCHGTSDGCCYRTTEDVIVYTVPVCVCLIIIIIILICIFKRLRDKRRREQLEQNKHGQDNPPSYSSCVHPVSSSSTLALAESEHMVEVVIHPPPVEEECEGYVSVPPPPVYDDIFKRVEEDQIAVISPSGHVSFVDHTLIPAIKYSLSQNDLRSKLGDGVRATRSSVSLPQSNTQGNELAPCENSSNLNDAADPQNKSSNGDGEGAENGVQNYESKIFFSLEFPDEETPLE</sequence>